<dbReference type="PROSITE" id="PS50015">
    <property type="entry name" value="SAP_B"/>
    <property type="match status" value="2"/>
</dbReference>
<keyword evidence="5" id="KW-0305">Gaseous exchange</keyword>
<evidence type="ECO:0000256" key="5">
    <source>
        <dbReference type="ARBA" id="ARBA00022713"/>
    </source>
</evidence>
<evidence type="ECO:0000256" key="4">
    <source>
        <dbReference type="ARBA" id="ARBA00022525"/>
    </source>
</evidence>
<dbReference type="GO" id="GO:0007585">
    <property type="term" value="P:respiratory gaseous exchange by respiratory system"/>
    <property type="evidence" value="ECO:0007669"/>
    <property type="project" value="UniProtKB-KW"/>
</dbReference>
<evidence type="ECO:0000256" key="9">
    <source>
        <dbReference type="ARBA" id="ARBA00023180"/>
    </source>
</evidence>
<keyword evidence="6 13" id="KW-0732">Signal</keyword>
<evidence type="ECO:0000259" key="14">
    <source>
        <dbReference type="PROSITE" id="PS50015"/>
    </source>
</evidence>
<name>A0ABD1JZ27_9TELE</name>
<feature type="domain" description="Saposin B-type" evidence="14">
    <location>
        <begin position="235"/>
        <end position="315"/>
    </location>
</feature>
<protein>
    <recommendedName>
        <fullName evidence="11">Pulmonary surfactant-associated protein B</fullName>
    </recommendedName>
    <alternativeName>
        <fullName evidence="12">Pulmonary surfactant-associated proteolipid SPL(Phe)</fullName>
    </alternativeName>
</protein>
<evidence type="ECO:0000256" key="10">
    <source>
        <dbReference type="ARBA" id="ARBA00037221"/>
    </source>
</evidence>
<dbReference type="EMBL" id="JBHFQA010000010">
    <property type="protein sequence ID" value="KAL2092126.1"/>
    <property type="molecule type" value="Genomic_DNA"/>
</dbReference>
<evidence type="ECO:0000256" key="13">
    <source>
        <dbReference type="SAM" id="SignalP"/>
    </source>
</evidence>
<comment type="function">
    <text evidence="10">Pulmonary surfactant-associated proteins promote alveolar stability by lowering the surface tension at the air-liquid interface in the peripheral air spaces. SP-B increases the collapse pressure of palmitic acid to nearly 70 millinewtons per meter.</text>
</comment>
<evidence type="ECO:0000256" key="11">
    <source>
        <dbReference type="ARBA" id="ARBA00041094"/>
    </source>
</evidence>
<dbReference type="PRINTS" id="PR01797">
    <property type="entry name" value="SAPOSIN"/>
</dbReference>
<keyword evidence="9" id="KW-0325">Glycoprotein</keyword>
<dbReference type="SUPFAM" id="SSF47862">
    <property type="entry name" value="Saposin"/>
    <property type="match status" value="3"/>
</dbReference>
<keyword evidence="3" id="KW-0767">Surface film</keyword>
<dbReference type="InterPro" id="IPR007856">
    <property type="entry name" value="SapB_1"/>
</dbReference>
<accession>A0ABD1JZ27</accession>
<dbReference type="InterPro" id="IPR008138">
    <property type="entry name" value="SapB_2"/>
</dbReference>
<dbReference type="PANTHER" id="PTHR11480:SF99">
    <property type="entry name" value="SURFACTANT PROTEIN BB"/>
    <property type="match status" value="1"/>
</dbReference>
<evidence type="ECO:0000256" key="2">
    <source>
        <dbReference type="ARBA" id="ARBA00011748"/>
    </source>
</evidence>
<keyword evidence="16" id="KW-1185">Reference proteome</keyword>
<dbReference type="Proteomes" id="UP001591681">
    <property type="component" value="Unassembled WGS sequence"/>
</dbReference>
<gene>
    <name evidence="15" type="ORF">ACEWY4_011924</name>
</gene>
<proteinExistence type="predicted"/>
<keyword evidence="7" id="KW-0677">Repeat</keyword>
<dbReference type="AlphaFoldDB" id="A0ABD1JZ27"/>
<feature type="chain" id="PRO_5044818165" description="Pulmonary surfactant-associated protein B" evidence="13">
    <location>
        <begin position="19"/>
        <end position="320"/>
    </location>
</feature>
<dbReference type="GO" id="GO:0005576">
    <property type="term" value="C:extracellular region"/>
    <property type="evidence" value="ECO:0007669"/>
    <property type="project" value="UniProtKB-SubCell"/>
</dbReference>
<evidence type="ECO:0000313" key="16">
    <source>
        <dbReference type="Proteomes" id="UP001591681"/>
    </source>
</evidence>
<evidence type="ECO:0000256" key="3">
    <source>
        <dbReference type="ARBA" id="ARBA00022439"/>
    </source>
</evidence>
<evidence type="ECO:0000256" key="7">
    <source>
        <dbReference type="ARBA" id="ARBA00022737"/>
    </source>
</evidence>
<dbReference type="Gene3D" id="1.10.225.10">
    <property type="entry name" value="Saposin-like"/>
    <property type="match status" value="3"/>
</dbReference>
<dbReference type="Pfam" id="PF05184">
    <property type="entry name" value="SapB_1"/>
    <property type="match status" value="1"/>
</dbReference>
<reference evidence="15 16" key="1">
    <citation type="submission" date="2024-09" db="EMBL/GenBank/DDBJ databases">
        <title>A chromosome-level genome assembly of Gray's grenadier anchovy, Coilia grayii.</title>
        <authorList>
            <person name="Fu Z."/>
        </authorList>
    </citation>
    <scope>NUCLEOTIDE SEQUENCE [LARGE SCALE GENOMIC DNA]</scope>
    <source>
        <strain evidence="15">G4</strain>
        <tissue evidence="15">Muscle</tissue>
    </source>
</reference>
<comment type="subcellular location">
    <subcellularLocation>
        <location evidence="1">Secreted</location>
        <location evidence="1">Extracellular space</location>
        <location evidence="1">Surface film</location>
    </subcellularLocation>
</comment>
<dbReference type="InterPro" id="IPR008139">
    <property type="entry name" value="SaposinB_dom"/>
</dbReference>
<evidence type="ECO:0000256" key="6">
    <source>
        <dbReference type="ARBA" id="ARBA00022729"/>
    </source>
</evidence>
<sequence>MTTAFFSSLLIFTALSVGQTRVVVDSLQTTDVDGLLPSKRVCEDCTKITQLLMGSTTLNPMQFAMLKKALYGVCYQLPKGELKTRCYMMVDKHLPSVMQTDLCSLLGLCPAKPTPTPESAKHLTNDMAYIDPSLISIGGTKAEIPAGPVCSLCVMLLKKMEEMLPKERTEEEIVELMGKVCTMLPEKYLKECNELLDKYGKQVVDFLLSDAAPHTICVLLHLCILKETPPRELALASDCTSCLTLSALTRFHFGQNATEMQITSLLQNVCQRHPNTIPQCEIFTQLYESRLPRILGKQHGGQDACEKEDFCKGQSWENIH</sequence>
<dbReference type="PANTHER" id="PTHR11480">
    <property type="entry name" value="SAPOSIN-RELATED"/>
    <property type="match status" value="1"/>
</dbReference>
<feature type="signal peptide" evidence="13">
    <location>
        <begin position="1"/>
        <end position="18"/>
    </location>
</feature>
<dbReference type="SMART" id="SM00741">
    <property type="entry name" value="SapB"/>
    <property type="match status" value="3"/>
</dbReference>
<dbReference type="InterPro" id="IPR011001">
    <property type="entry name" value="Saposin-like"/>
</dbReference>
<evidence type="ECO:0000313" key="15">
    <source>
        <dbReference type="EMBL" id="KAL2092126.1"/>
    </source>
</evidence>
<evidence type="ECO:0000256" key="12">
    <source>
        <dbReference type="ARBA" id="ARBA00041785"/>
    </source>
</evidence>
<keyword evidence="4" id="KW-0964">Secreted</keyword>
<dbReference type="InterPro" id="IPR008373">
    <property type="entry name" value="Saposin"/>
</dbReference>
<dbReference type="Pfam" id="PF03489">
    <property type="entry name" value="SapB_2"/>
    <property type="match status" value="1"/>
</dbReference>
<organism evidence="15 16">
    <name type="scientific">Coilia grayii</name>
    <name type="common">Gray's grenadier anchovy</name>
    <dbReference type="NCBI Taxonomy" id="363190"/>
    <lineage>
        <taxon>Eukaryota</taxon>
        <taxon>Metazoa</taxon>
        <taxon>Chordata</taxon>
        <taxon>Craniata</taxon>
        <taxon>Vertebrata</taxon>
        <taxon>Euteleostomi</taxon>
        <taxon>Actinopterygii</taxon>
        <taxon>Neopterygii</taxon>
        <taxon>Teleostei</taxon>
        <taxon>Clupei</taxon>
        <taxon>Clupeiformes</taxon>
        <taxon>Clupeoidei</taxon>
        <taxon>Engraulidae</taxon>
        <taxon>Coilinae</taxon>
        <taxon>Coilia</taxon>
    </lineage>
</organism>
<comment type="caution">
    <text evidence="15">The sequence shown here is derived from an EMBL/GenBank/DDBJ whole genome shotgun (WGS) entry which is preliminary data.</text>
</comment>
<evidence type="ECO:0000256" key="8">
    <source>
        <dbReference type="ARBA" id="ARBA00023157"/>
    </source>
</evidence>
<evidence type="ECO:0000256" key="1">
    <source>
        <dbReference type="ARBA" id="ARBA00004364"/>
    </source>
</evidence>
<keyword evidence="8" id="KW-1015">Disulfide bond</keyword>
<dbReference type="InterPro" id="IPR051428">
    <property type="entry name" value="Sphingo_Act-Surfact_Prot"/>
</dbReference>
<dbReference type="FunFam" id="1.10.225.10:FF:000008">
    <property type="entry name" value="Pulmonary surfactant-associated protein B"/>
    <property type="match status" value="1"/>
</dbReference>
<feature type="domain" description="Saposin B-type" evidence="14">
    <location>
        <begin position="146"/>
        <end position="227"/>
    </location>
</feature>
<comment type="subunit">
    <text evidence="2">Homodimer; disulfide-linked.</text>
</comment>